<name>A0A8G1A1Z0_9EURY</name>
<keyword evidence="2" id="KW-1185">Reference proteome</keyword>
<dbReference type="Gene3D" id="3.40.50.620">
    <property type="entry name" value="HUPs"/>
    <property type="match status" value="1"/>
</dbReference>
<accession>A0A8G1A1Z0</accession>
<dbReference type="EMBL" id="CP037968">
    <property type="protein sequence ID" value="QYZ79909.1"/>
    <property type="molecule type" value="Genomic_DNA"/>
</dbReference>
<dbReference type="InterPro" id="IPR014729">
    <property type="entry name" value="Rossmann-like_a/b/a_fold"/>
</dbReference>
<dbReference type="InterPro" id="IPR005232">
    <property type="entry name" value="LarE"/>
</dbReference>
<dbReference type="Proteomes" id="UP000826709">
    <property type="component" value="Chromosome"/>
</dbReference>
<dbReference type="PIRSF" id="PIRSF006661">
    <property type="entry name" value="PP-lp_UCP006661"/>
    <property type="match status" value="1"/>
</dbReference>
<dbReference type="PANTHER" id="PTHR43169:SF2">
    <property type="entry name" value="NAD_GMP SYNTHASE DOMAIN-CONTAINING PROTEIN"/>
    <property type="match status" value="1"/>
</dbReference>
<sequence length="242" mass="25901">MLPDCLLTYLRTHAPLVVALSGGTDSAVLLAAAVRAGVEVAAVTVDTGLVPPEEVAVAARVARTLRVRHETLAVEMLAREAVRENTPERCYVCKRVMMERVIAWAEAHGYRYVVDGTHAGDDPAGRPGVRALAELGVLSPFAACDIGREELLALADAWGVEVRPSSSCMATRIPTGTVVTVEAMRRAHEAEEFLRRAGIPGRIRVRVAGRSAKVEVPAGYEEQARTLVAGVRAVGFDEVEVV</sequence>
<dbReference type="PANTHER" id="PTHR43169">
    <property type="entry name" value="EXSB FAMILY PROTEIN"/>
    <property type="match status" value="1"/>
</dbReference>
<protein>
    <submittedName>
        <fullName evidence="1">TIGR00268 family protein</fullName>
    </submittedName>
</protein>
<dbReference type="Pfam" id="PF06508">
    <property type="entry name" value="QueC"/>
    <property type="match status" value="1"/>
</dbReference>
<dbReference type="RefSeq" id="WP_220681218.1">
    <property type="nucleotide sequence ID" value="NZ_CP037968.1"/>
</dbReference>
<reference evidence="1" key="2">
    <citation type="submission" date="2019-03" db="EMBL/GenBank/DDBJ databases">
        <authorList>
            <person name="Chen S.-C."/>
            <person name="Wu S.-Y."/>
            <person name="Lai M.-C."/>
        </authorList>
    </citation>
    <scope>NUCLEOTIDE SEQUENCE</scope>
    <source>
        <strain evidence="1">ML15</strain>
    </source>
</reference>
<dbReference type="GO" id="GO:0016783">
    <property type="term" value="F:sulfurtransferase activity"/>
    <property type="evidence" value="ECO:0007669"/>
    <property type="project" value="InterPro"/>
</dbReference>
<dbReference type="InterPro" id="IPR052188">
    <property type="entry name" value="Ni-pincer_cofactor_biosynth"/>
</dbReference>
<proteinExistence type="predicted"/>
<gene>
    <name evidence="1" type="ORF">E2N92_10990</name>
</gene>
<evidence type="ECO:0000313" key="2">
    <source>
        <dbReference type="Proteomes" id="UP000826709"/>
    </source>
</evidence>
<organism evidence="1 2">
    <name type="scientific">Methanofollis formosanus</name>
    <dbReference type="NCBI Taxonomy" id="299308"/>
    <lineage>
        <taxon>Archaea</taxon>
        <taxon>Methanobacteriati</taxon>
        <taxon>Methanobacteriota</taxon>
        <taxon>Stenosarchaea group</taxon>
        <taxon>Methanomicrobia</taxon>
        <taxon>Methanomicrobiales</taxon>
        <taxon>Methanomicrobiaceae</taxon>
        <taxon>Methanofollis</taxon>
    </lineage>
</organism>
<dbReference type="OrthoDB" id="61764at2157"/>
<dbReference type="KEGG" id="mfk:E2N92_10990"/>
<evidence type="ECO:0000313" key="1">
    <source>
        <dbReference type="EMBL" id="QYZ79909.1"/>
    </source>
</evidence>
<dbReference type="SUPFAM" id="SSF52402">
    <property type="entry name" value="Adenine nucleotide alpha hydrolases-like"/>
    <property type="match status" value="1"/>
</dbReference>
<dbReference type="AlphaFoldDB" id="A0A8G1A1Z0"/>
<reference evidence="1" key="1">
    <citation type="journal article" date="2005" name="Int. J. Syst. Evol. Microbiol.">
        <title>Methanofollis formosanus sp. nov., isolated from a fish pond.</title>
        <authorList>
            <person name="Wu S.Y."/>
            <person name="Chen S.C."/>
            <person name="Lai M.C."/>
        </authorList>
    </citation>
    <scope>NUCLEOTIDE SEQUENCE</scope>
    <source>
        <strain evidence="1">ML15</strain>
    </source>
</reference>
<dbReference type="InterPro" id="IPR018317">
    <property type="entry name" value="QueC"/>
</dbReference>